<feature type="region of interest" description="Disordered" evidence="1">
    <location>
        <begin position="133"/>
        <end position="204"/>
    </location>
</feature>
<gene>
    <name evidence="3" type="ORF">CVT24_010254</name>
</gene>
<keyword evidence="4" id="KW-1185">Reference proteome</keyword>
<evidence type="ECO:0000256" key="2">
    <source>
        <dbReference type="SAM" id="SignalP"/>
    </source>
</evidence>
<evidence type="ECO:0000313" key="3">
    <source>
        <dbReference type="EMBL" id="PPQ86484.1"/>
    </source>
</evidence>
<keyword evidence="2" id="KW-0732">Signal</keyword>
<feature type="region of interest" description="Disordered" evidence="1">
    <location>
        <begin position="66"/>
        <end position="90"/>
    </location>
</feature>
<dbReference type="AlphaFoldDB" id="A0A409X700"/>
<feature type="compositionally biased region" description="Basic and acidic residues" evidence="1">
    <location>
        <begin position="175"/>
        <end position="190"/>
    </location>
</feature>
<feature type="compositionally biased region" description="Polar residues" evidence="1">
    <location>
        <begin position="251"/>
        <end position="261"/>
    </location>
</feature>
<accession>A0A409X700</accession>
<sequence length="458" mass="50090">MMIFRCFSHDLLLSTCLALPASSSGWMGFSDCLTGFFRINNQTINLNVQHVSFNFNFQLTRSDASNLSLSTPPTSKKQKSISTDHTPGSDMRIALRRPDGAWHFADSRTPFTPVGVGEIDVLPGSVNGSLRSFGESGGWRDSGWSARGSGSAGARTGGRGDEMARTGGRGSGLKPNHEETQTQTHTHTERGGGAPRRHFLPIPKIETGVVSDPFKTGYSPVSPFASSSVGSPLLDARSPGSGSGSEGLRTPISSEGSRTPLSSGYGSGSEGLRSPLSNEPLRSPLSNEALRSPLSRSVDPFNAGASTSTSRRMSRPPVPPKDDDERERVRERERESDRYGVERVRDRYGVEREREIDERQRHREGYNVDRERERERERDHNPFEPNSKSASRRPGSSLAASSQTARLPPSSTQNTRLPPLSPKETEARIERGLWEGRDPETGRHVAAPPPPAYSRWDA</sequence>
<feature type="compositionally biased region" description="Basic and acidic residues" evidence="1">
    <location>
        <begin position="423"/>
        <end position="443"/>
    </location>
</feature>
<dbReference type="OrthoDB" id="2848852at2759"/>
<organism evidence="3 4">
    <name type="scientific">Panaeolus cyanescens</name>
    <dbReference type="NCBI Taxonomy" id="181874"/>
    <lineage>
        <taxon>Eukaryota</taxon>
        <taxon>Fungi</taxon>
        <taxon>Dikarya</taxon>
        <taxon>Basidiomycota</taxon>
        <taxon>Agaricomycotina</taxon>
        <taxon>Agaricomycetes</taxon>
        <taxon>Agaricomycetidae</taxon>
        <taxon>Agaricales</taxon>
        <taxon>Agaricineae</taxon>
        <taxon>Galeropsidaceae</taxon>
        <taxon>Panaeolus</taxon>
    </lineage>
</organism>
<feature type="compositionally biased region" description="Basic and acidic residues" evidence="1">
    <location>
        <begin position="320"/>
        <end position="382"/>
    </location>
</feature>
<dbReference type="Proteomes" id="UP000284842">
    <property type="component" value="Unassembled WGS sequence"/>
</dbReference>
<feature type="compositionally biased region" description="Low complexity" evidence="1">
    <location>
        <begin position="139"/>
        <end position="154"/>
    </location>
</feature>
<name>A0A409X700_9AGAR</name>
<feature type="chain" id="PRO_5019099672" evidence="2">
    <location>
        <begin position="19"/>
        <end position="458"/>
    </location>
</feature>
<dbReference type="InParanoid" id="A0A409X700"/>
<feature type="region of interest" description="Disordered" evidence="1">
    <location>
        <begin position="224"/>
        <end position="458"/>
    </location>
</feature>
<feature type="signal peptide" evidence="2">
    <location>
        <begin position="1"/>
        <end position="18"/>
    </location>
</feature>
<comment type="caution">
    <text evidence="3">The sequence shown here is derived from an EMBL/GenBank/DDBJ whole genome shotgun (WGS) entry which is preliminary data.</text>
</comment>
<proteinExistence type="predicted"/>
<reference evidence="3 4" key="1">
    <citation type="journal article" date="2018" name="Evol. Lett.">
        <title>Horizontal gene cluster transfer increased hallucinogenic mushroom diversity.</title>
        <authorList>
            <person name="Reynolds H.T."/>
            <person name="Vijayakumar V."/>
            <person name="Gluck-Thaler E."/>
            <person name="Korotkin H.B."/>
            <person name="Matheny P.B."/>
            <person name="Slot J.C."/>
        </authorList>
    </citation>
    <scope>NUCLEOTIDE SEQUENCE [LARGE SCALE GENOMIC DNA]</scope>
    <source>
        <strain evidence="3 4">2629</strain>
    </source>
</reference>
<feature type="compositionally biased region" description="Polar residues" evidence="1">
    <location>
        <begin position="398"/>
        <end position="416"/>
    </location>
</feature>
<protein>
    <submittedName>
        <fullName evidence="3">Uncharacterized protein</fullName>
    </submittedName>
</protein>
<feature type="compositionally biased region" description="Polar residues" evidence="1">
    <location>
        <begin position="66"/>
        <end position="86"/>
    </location>
</feature>
<evidence type="ECO:0000256" key="1">
    <source>
        <dbReference type="SAM" id="MobiDB-lite"/>
    </source>
</evidence>
<evidence type="ECO:0000313" key="4">
    <source>
        <dbReference type="Proteomes" id="UP000284842"/>
    </source>
</evidence>
<dbReference type="EMBL" id="NHTK01004476">
    <property type="protein sequence ID" value="PPQ86484.1"/>
    <property type="molecule type" value="Genomic_DNA"/>
</dbReference>